<evidence type="ECO:0000313" key="2">
    <source>
        <dbReference type="Proteomes" id="UP000011864"/>
    </source>
</evidence>
<dbReference type="STRING" id="1129794.C427_2077"/>
<dbReference type="EMBL" id="CP003837">
    <property type="protein sequence ID" value="AGH44186.1"/>
    <property type="molecule type" value="Genomic_DNA"/>
</dbReference>
<dbReference type="HOGENOM" id="CLU_2480546_0_0_6"/>
<dbReference type="Proteomes" id="UP000011864">
    <property type="component" value="Chromosome"/>
</dbReference>
<proteinExistence type="predicted"/>
<keyword evidence="2" id="KW-1185">Reference proteome</keyword>
<organism evidence="1 2">
    <name type="scientific">Paraglaciecola psychrophila 170</name>
    <dbReference type="NCBI Taxonomy" id="1129794"/>
    <lineage>
        <taxon>Bacteria</taxon>
        <taxon>Pseudomonadati</taxon>
        <taxon>Pseudomonadota</taxon>
        <taxon>Gammaproteobacteria</taxon>
        <taxon>Alteromonadales</taxon>
        <taxon>Alteromonadaceae</taxon>
        <taxon>Paraglaciecola</taxon>
    </lineage>
</organism>
<accession>K7AIM0</accession>
<evidence type="ECO:0000313" key="1">
    <source>
        <dbReference type="EMBL" id="AGH44186.1"/>
    </source>
</evidence>
<name>K7AIM0_9ALTE</name>
<dbReference type="RefSeq" id="WP_007643456.1">
    <property type="nucleotide sequence ID" value="NC_020514.1"/>
</dbReference>
<protein>
    <submittedName>
        <fullName evidence="1">Uncharacterized protein</fullName>
    </submittedName>
</protein>
<gene>
    <name evidence="1" type="ORF">C427_2077</name>
</gene>
<sequence>MCGYIEVNGEQHSIMPFPEHEIVNQFTLRLFKRYYPAFGQDPNKTTDIVIEENGELKQVAATRWFDYSDSLKNVCGSGHAPHLMLVI</sequence>
<dbReference type="AlphaFoldDB" id="K7AIM0"/>
<dbReference type="KEGG" id="gps:C427_2077"/>
<reference evidence="1 2" key="1">
    <citation type="journal article" date="2013" name="Genome Announc.">
        <title>Complete Genome Sequence of Glaciecola psychrophila Strain 170T.</title>
        <authorList>
            <person name="Yin J."/>
            <person name="Chen J."/>
            <person name="Liu G."/>
            <person name="Yu Y."/>
            <person name="Song L."/>
            <person name="Wang X."/>
            <person name="Qu X."/>
        </authorList>
    </citation>
    <scope>NUCLEOTIDE SEQUENCE [LARGE SCALE GENOMIC DNA]</scope>
    <source>
        <strain evidence="1 2">170</strain>
    </source>
</reference>